<feature type="transmembrane region" description="Helical" evidence="1">
    <location>
        <begin position="25"/>
        <end position="50"/>
    </location>
</feature>
<accession>A0AAF3FSL3</accession>
<name>A0AAF3FSL3_9BILA</name>
<dbReference type="Proteomes" id="UP000887575">
    <property type="component" value="Unassembled WGS sequence"/>
</dbReference>
<evidence type="ECO:0000256" key="1">
    <source>
        <dbReference type="SAM" id="Phobius"/>
    </source>
</evidence>
<sequence length="279" mass="31583">MNYLSTQKTAVFDAVKRFYEATHEVLEVPIVGTLMAALLFNVEPLAFYLITERASQAFLDPTEPGLIEITFDQFSSIIPYVNGLFLGTLSLSILTNCIAIYHSARNNELISAIRLVATAENVNRLLYTMSLAIVMGCSSLMIPVYMLKILIAFTITIDFFTYRKIKKWKKNKVSPAEQRLMKQMILSSVIYFYQYVLTNLLIVGQYLFIGAWLQAAIFVVFAYITTTLFTLGQSTISIIFLKKTSRDDAERSTATLKSITVSPITNTQSTNRFPSRIRH</sequence>
<keyword evidence="1" id="KW-0472">Membrane</keyword>
<proteinExistence type="predicted"/>
<keyword evidence="2" id="KW-1185">Reference proteome</keyword>
<reference evidence="3" key="1">
    <citation type="submission" date="2024-02" db="UniProtKB">
        <authorList>
            <consortium name="WormBaseParasite"/>
        </authorList>
    </citation>
    <scope>IDENTIFICATION</scope>
</reference>
<evidence type="ECO:0000313" key="2">
    <source>
        <dbReference type="Proteomes" id="UP000887575"/>
    </source>
</evidence>
<feature type="transmembrane region" description="Helical" evidence="1">
    <location>
        <begin position="185"/>
        <end position="209"/>
    </location>
</feature>
<dbReference type="WBParaSite" id="MBELARI_LOCUS913">
    <property type="protein sequence ID" value="MBELARI_LOCUS913"/>
    <property type="gene ID" value="MBELARI_LOCUS913"/>
</dbReference>
<feature type="transmembrane region" description="Helical" evidence="1">
    <location>
        <begin position="215"/>
        <end position="241"/>
    </location>
</feature>
<keyword evidence="1" id="KW-0812">Transmembrane</keyword>
<dbReference type="AlphaFoldDB" id="A0AAF3FSL3"/>
<feature type="transmembrane region" description="Helical" evidence="1">
    <location>
        <begin position="149"/>
        <end position="165"/>
    </location>
</feature>
<organism evidence="2 3">
    <name type="scientific">Mesorhabditis belari</name>
    <dbReference type="NCBI Taxonomy" id="2138241"/>
    <lineage>
        <taxon>Eukaryota</taxon>
        <taxon>Metazoa</taxon>
        <taxon>Ecdysozoa</taxon>
        <taxon>Nematoda</taxon>
        <taxon>Chromadorea</taxon>
        <taxon>Rhabditida</taxon>
        <taxon>Rhabditina</taxon>
        <taxon>Rhabditomorpha</taxon>
        <taxon>Rhabditoidea</taxon>
        <taxon>Rhabditidae</taxon>
        <taxon>Mesorhabditinae</taxon>
        <taxon>Mesorhabditis</taxon>
    </lineage>
</organism>
<feature type="transmembrane region" description="Helical" evidence="1">
    <location>
        <begin position="84"/>
        <end position="104"/>
    </location>
</feature>
<protein>
    <submittedName>
        <fullName evidence="3">Uncharacterized protein</fullName>
    </submittedName>
</protein>
<keyword evidence="1" id="KW-1133">Transmembrane helix</keyword>
<evidence type="ECO:0000313" key="3">
    <source>
        <dbReference type="WBParaSite" id="MBELARI_LOCUS913"/>
    </source>
</evidence>